<feature type="compositionally biased region" description="Basic residues" evidence="1">
    <location>
        <begin position="96"/>
        <end position="106"/>
    </location>
</feature>
<organism evidence="3">
    <name type="scientific">Hickmania troglodytes</name>
    <dbReference type="NCBI Taxonomy" id="489260"/>
    <lineage>
        <taxon>Eukaryota</taxon>
        <taxon>Metazoa</taxon>
        <taxon>Ecdysozoa</taxon>
        <taxon>Arthropoda</taxon>
        <taxon>Chelicerata</taxon>
        <taxon>Arachnida</taxon>
        <taxon>Araneae</taxon>
        <taxon>Araneomorphae</taxon>
        <taxon>Austrochilidae</taxon>
        <taxon>Hickmania</taxon>
    </lineage>
</organism>
<evidence type="ECO:0000256" key="2">
    <source>
        <dbReference type="SAM" id="SignalP"/>
    </source>
</evidence>
<reference evidence="3" key="2">
    <citation type="submission" date="2019-04" db="EMBL/GenBank/DDBJ databases">
        <title>Unravelling the molecular evolution of spider venoms.</title>
        <authorList>
            <person name="Pineda S."/>
        </authorList>
    </citation>
    <scope>NUCLEOTIDE SEQUENCE</scope>
</reference>
<dbReference type="AlphaFoldDB" id="A0A482Z8W3"/>
<feature type="chain" id="PRO_5019740050" evidence="2">
    <location>
        <begin position="20"/>
        <end position="106"/>
    </location>
</feature>
<proteinExistence type="predicted"/>
<sequence>MKVFMCLALLSALVIVTQASSDEIEQAGYLSADWDSFLNATSEIDWNAVKDEINDKLNNRNKCTGKGCGGRRPPANKPPPTKQSLTIRRPGGRGGRGGRRGRRSIE</sequence>
<feature type="region of interest" description="Disordered" evidence="1">
    <location>
        <begin position="60"/>
        <end position="106"/>
    </location>
</feature>
<accession>A0A482Z8W3</accession>
<dbReference type="EMBL" id="HAGM01000132">
    <property type="protein sequence ID" value="SMD29218.1"/>
    <property type="molecule type" value="Transcribed_RNA"/>
</dbReference>
<name>A0A482Z8W3_9ARAC</name>
<evidence type="ECO:0000256" key="1">
    <source>
        <dbReference type="SAM" id="MobiDB-lite"/>
    </source>
</evidence>
<reference evidence="3" key="1">
    <citation type="submission" date="2017-03" db="EMBL/GenBank/DDBJ databases">
        <authorList>
            <person name="QRISCLOUD D."/>
        </authorList>
    </citation>
    <scope>NUCLEOTIDE SEQUENCE</scope>
</reference>
<evidence type="ECO:0000313" key="3">
    <source>
        <dbReference type="EMBL" id="SMD29218.1"/>
    </source>
</evidence>
<feature type="signal peptide" evidence="2">
    <location>
        <begin position="1"/>
        <end position="19"/>
    </location>
</feature>
<keyword evidence="2" id="KW-0732">Signal</keyword>
<protein>
    <submittedName>
        <fullName evidence="3">U17-Austrotoxin-Ht1f_1</fullName>
    </submittedName>
</protein>